<dbReference type="GO" id="GO:0032259">
    <property type="term" value="P:methylation"/>
    <property type="evidence" value="ECO:0007669"/>
    <property type="project" value="UniProtKB-KW"/>
</dbReference>
<accession>A0A2W0C7H1</accession>
<organism evidence="7 8">
    <name type="scientific">Paenibacillus illinoisensis</name>
    <dbReference type="NCBI Taxonomy" id="59845"/>
    <lineage>
        <taxon>Bacteria</taxon>
        <taxon>Bacillati</taxon>
        <taxon>Bacillota</taxon>
        <taxon>Bacilli</taxon>
        <taxon>Bacillales</taxon>
        <taxon>Paenibacillaceae</taxon>
        <taxon>Paenibacillus</taxon>
    </lineage>
</organism>
<dbReference type="InterPro" id="IPR050554">
    <property type="entry name" value="Met_Synthase/Corrinoid"/>
</dbReference>
<sequence>MTHQEAGERLLKAAGGLADKITEKQYTLQPDLLERFGENGRMRTQQDSQYSLNYLAESVLVKSPNLFTHYISWLKTLLAGYHVSADDLAINLNLIKETLEEEFDDASKSLVLDYLEMGIYQIQHHDVAQGFINESLPYGHAAKSYLQALLDSRRQEAFGIIEAELESGASIRDIYRYIFQPTQYEIGRLWQLSQISVAQEHFCTAATQAIISRLYPRWLIHEPQQKKLVAACVGSEQHEIGLRMLADVFEMEGWDTYYLGANVPNGSLLEAIERHQGDVVAISVTMTFHLHLAKELIQMIRNHPATSHVKIMVGGYPFNIDPDLWRTVGADGYAPGADEAVAVAERLLAQQSANCNVGMIRE</sequence>
<dbReference type="InterPro" id="IPR036594">
    <property type="entry name" value="Meth_synthase_dom"/>
</dbReference>
<dbReference type="Proteomes" id="UP000247459">
    <property type="component" value="Unassembled WGS sequence"/>
</dbReference>
<dbReference type="Gene3D" id="1.10.490.20">
    <property type="entry name" value="Phycocyanins"/>
    <property type="match status" value="1"/>
</dbReference>
<dbReference type="PANTHER" id="PTHR45833:SF1">
    <property type="entry name" value="METHIONINE SYNTHASE"/>
    <property type="match status" value="1"/>
</dbReference>
<evidence type="ECO:0000256" key="2">
    <source>
        <dbReference type="ARBA" id="ARBA00022723"/>
    </source>
</evidence>
<dbReference type="AlphaFoldDB" id="A0A2W0C7H1"/>
<dbReference type="InterPro" id="IPR038719">
    <property type="entry name" value="Phycobilisome_asu/bsu_sf"/>
</dbReference>
<dbReference type="Gene3D" id="1.10.1240.10">
    <property type="entry name" value="Methionine synthase domain"/>
    <property type="match status" value="1"/>
</dbReference>
<evidence type="ECO:0000313" key="8">
    <source>
        <dbReference type="Proteomes" id="UP000247459"/>
    </source>
</evidence>
<reference evidence="7 8" key="1">
    <citation type="submission" date="2018-01" db="EMBL/GenBank/DDBJ databases">
        <title>Genome sequence of the PGP bacterium Paenibacillus illinoisensis E3.</title>
        <authorList>
            <person name="Rolli E."/>
            <person name="Marasco R."/>
            <person name="Bessem C."/>
            <person name="Michoud G."/>
            <person name="Gaiarsa S."/>
            <person name="Borin S."/>
            <person name="Daffonchio D."/>
        </authorList>
    </citation>
    <scope>NUCLEOTIDE SEQUENCE [LARGE SCALE GENOMIC DNA]</scope>
    <source>
        <strain evidence="7 8">E3</strain>
    </source>
</reference>
<keyword evidence="5" id="KW-0089">Bile pigment</keyword>
<dbReference type="EC" id="2.1.1.13" evidence="7"/>
<dbReference type="RefSeq" id="WP_110759362.1">
    <property type="nucleotide sequence ID" value="NZ_PRLG01000020.1"/>
</dbReference>
<dbReference type="GO" id="GO:0046653">
    <property type="term" value="P:tetrahydrofolate metabolic process"/>
    <property type="evidence" value="ECO:0007669"/>
    <property type="project" value="TreeGrafter"/>
</dbReference>
<protein>
    <submittedName>
        <fullName evidence="7">Methionine synthase</fullName>
        <ecNumber evidence="7">2.1.1.13</ecNumber>
    </submittedName>
</protein>
<evidence type="ECO:0000313" key="7">
    <source>
        <dbReference type="EMBL" id="PYY27954.1"/>
    </source>
</evidence>
<dbReference type="CDD" id="cd02065">
    <property type="entry name" value="B12-binding_like"/>
    <property type="match status" value="1"/>
</dbReference>
<dbReference type="SUPFAM" id="SSF52242">
    <property type="entry name" value="Cobalamin (vitamin B12)-binding domain"/>
    <property type="match status" value="1"/>
</dbReference>
<comment type="caution">
    <text evidence="7">The sequence shown here is derived from an EMBL/GenBank/DDBJ whole genome shotgun (WGS) entry which is preliminary data.</text>
</comment>
<dbReference type="OrthoDB" id="5756833at2"/>
<dbReference type="InterPro" id="IPR003759">
    <property type="entry name" value="Cbl-bd_cap"/>
</dbReference>
<evidence type="ECO:0000259" key="6">
    <source>
        <dbReference type="PROSITE" id="PS51332"/>
    </source>
</evidence>
<dbReference type="PROSITE" id="PS51332">
    <property type="entry name" value="B12_BINDING"/>
    <property type="match status" value="1"/>
</dbReference>
<evidence type="ECO:0000256" key="5">
    <source>
        <dbReference type="ARBA" id="ARBA00023307"/>
    </source>
</evidence>
<keyword evidence="3" id="KW-0157">Chromophore</keyword>
<dbReference type="InterPro" id="IPR009050">
    <property type="entry name" value="Globin-like_sf"/>
</dbReference>
<dbReference type="PANTHER" id="PTHR45833">
    <property type="entry name" value="METHIONINE SYNTHASE"/>
    <property type="match status" value="1"/>
</dbReference>
<keyword evidence="2" id="KW-0479">Metal-binding</keyword>
<evidence type="ECO:0000256" key="1">
    <source>
        <dbReference type="ARBA" id="ARBA00008182"/>
    </source>
</evidence>
<keyword evidence="7" id="KW-0808">Transferase</keyword>
<evidence type="ECO:0000256" key="4">
    <source>
        <dbReference type="ARBA" id="ARBA00023285"/>
    </source>
</evidence>
<keyword evidence="4" id="KW-0170">Cobalt</keyword>
<dbReference type="Gene3D" id="3.40.50.280">
    <property type="entry name" value="Cobalamin-binding domain"/>
    <property type="match status" value="1"/>
</dbReference>
<gene>
    <name evidence="7" type="ORF">PIL02S_03070</name>
</gene>
<proteinExistence type="inferred from homology"/>
<dbReference type="GO" id="GO:0008705">
    <property type="term" value="F:methionine synthase activity"/>
    <property type="evidence" value="ECO:0007669"/>
    <property type="project" value="UniProtKB-EC"/>
</dbReference>
<dbReference type="EMBL" id="PRLG01000020">
    <property type="protein sequence ID" value="PYY27954.1"/>
    <property type="molecule type" value="Genomic_DNA"/>
</dbReference>
<dbReference type="InterPro" id="IPR036724">
    <property type="entry name" value="Cobalamin-bd_sf"/>
</dbReference>
<dbReference type="GO" id="GO:0050667">
    <property type="term" value="P:homocysteine metabolic process"/>
    <property type="evidence" value="ECO:0007669"/>
    <property type="project" value="TreeGrafter"/>
</dbReference>
<dbReference type="SUPFAM" id="SSF46458">
    <property type="entry name" value="Globin-like"/>
    <property type="match status" value="1"/>
</dbReference>
<dbReference type="GO" id="GO:0031419">
    <property type="term" value="F:cobalamin binding"/>
    <property type="evidence" value="ECO:0007669"/>
    <property type="project" value="InterPro"/>
</dbReference>
<dbReference type="Pfam" id="PF02310">
    <property type="entry name" value="B12-binding"/>
    <property type="match status" value="1"/>
</dbReference>
<name>A0A2W0C7H1_9BACL</name>
<dbReference type="GO" id="GO:0005829">
    <property type="term" value="C:cytosol"/>
    <property type="evidence" value="ECO:0007669"/>
    <property type="project" value="TreeGrafter"/>
</dbReference>
<dbReference type="InterPro" id="IPR006158">
    <property type="entry name" value="Cobalamin-bd"/>
</dbReference>
<dbReference type="GO" id="GO:0046872">
    <property type="term" value="F:metal ion binding"/>
    <property type="evidence" value="ECO:0007669"/>
    <property type="project" value="UniProtKB-KW"/>
</dbReference>
<dbReference type="Pfam" id="PF02607">
    <property type="entry name" value="B12-binding_2"/>
    <property type="match status" value="1"/>
</dbReference>
<feature type="domain" description="B12-binding" evidence="6">
    <location>
        <begin position="225"/>
        <end position="358"/>
    </location>
</feature>
<evidence type="ECO:0000256" key="3">
    <source>
        <dbReference type="ARBA" id="ARBA00022991"/>
    </source>
</evidence>
<keyword evidence="7" id="KW-0489">Methyltransferase</keyword>
<comment type="similarity">
    <text evidence="1">Belongs to the phycobiliprotein family.</text>
</comment>